<organism evidence="1 2">
    <name type="scientific">Pandoraea pneumonica</name>
    <dbReference type="NCBI Taxonomy" id="2508299"/>
    <lineage>
        <taxon>Bacteria</taxon>
        <taxon>Pseudomonadati</taxon>
        <taxon>Pseudomonadota</taxon>
        <taxon>Betaproteobacteria</taxon>
        <taxon>Burkholderiales</taxon>
        <taxon>Burkholderiaceae</taxon>
        <taxon>Pandoraea</taxon>
    </lineage>
</organism>
<protein>
    <submittedName>
        <fullName evidence="1">Oxygen-regulated invasion protein OrgB</fullName>
    </submittedName>
</protein>
<name>A0A5E4UVT8_9BURK</name>
<dbReference type="EMBL" id="CABPSK010000002">
    <property type="protein sequence ID" value="VVE04067.1"/>
    <property type="molecule type" value="Genomic_DNA"/>
</dbReference>
<reference evidence="1 2" key="1">
    <citation type="submission" date="2019-08" db="EMBL/GenBank/DDBJ databases">
        <authorList>
            <person name="Peeters C."/>
        </authorList>
    </citation>
    <scope>NUCLEOTIDE SEQUENCE [LARGE SCALE GENOMIC DNA]</scope>
    <source>
        <strain evidence="1 2">LMG 31114</strain>
    </source>
</reference>
<evidence type="ECO:0000313" key="2">
    <source>
        <dbReference type="Proteomes" id="UP000366945"/>
    </source>
</evidence>
<gene>
    <name evidence="1" type="primary">orgB</name>
    <name evidence="1" type="ORF">PPN31114_02281</name>
</gene>
<evidence type="ECO:0000313" key="1">
    <source>
        <dbReference type="EMBL" id="VVE04067.1"/>
    </source>
</evidence>
<keyword evidence="2" id="KW-1185">Reference proteome</keyword>
<dbReference type="Proteomes" id="UP000366945">
    <property type="component" value="Unassembled WGS sequence"/>
</dbReference>
<accession>A0A5E4UVT8</accession>
<dbReference type="AlphaFoldDB" id="A0A5E4UVT8"/>
<sequence>MPKSIPIPPLTPVIDGVLVKRRHLERGAVRVRVDRDIRQWAKRHVRESQARTAQLQRDAGRNGYAHGIAAALEDTVAQLMRTEQLCCRWRSEITTQMQTLLAQAVRHPQALLAALEDAFDAFAANASDVARIVTLPVSMRAQSESIRERLAAACPAPMTLEWHSGDTMAVRCGDHVIEYDPAEYIERATQSLEIQPEVMPDDLHTLLSAALSPLQARVKALAGHACAQMPEASLISPVESLSPGAPS</sequence>
<proteinExistence type="predicted"/>